<gene>
    <name evidence="1" type="ORF">R3Q16_30645</name>
</gene>
<accession>A0ABU4C3K2</accession>
<name>A0ABU4C3K2_RHOGO</name>
<reference evidence="1 2" key="1">
    <citation type="submission" date="2023-10" db="EMBL/GenBank/DDBJ databases">
        <title>Development of a sustainable strategy for remediation of hydrocarbon-contaminated territories based on the waste exchange concept.</title>
        <authorList>
            <person name="Krivoruchko A."/>
        </authorList>
    </citation>
    <scope>NUCLEOTIDE SEQUENCE [LARGE SCALE GENOMIC DNA]</scope>
    <source>
        <strain evidence="1 2">IEGM 1203</strain>
    </source>
</reference>
<dbReference type="EMBL" id="JAWLKB010000028">
    <property type="protein sequence ID" value="MDV6270990.1"/>
    <property type="molecule type" value="Genomic_DNA"/>
</dbReference>
<dbReference type="RefSeq" id="WP_317545436.1">
    <property type="nucleotide sequence ID" value="NZ_JAWLKB010000028.1"/>
</dbReference>
<comment type="caution">
    <text evidence="1">The sequence shown here is derived from an EMBL/GenBank/DDBJ whole genome shotgun (WGS) entry which is preliminary data.</text>
</comment>
<evidence type="ECO:0000313" key="1">
    <source>
        <dbReference type="EMBL" id="MDV6270990.1"/>
    </source>
</evidence>
<sequence length="143" mass="15753">MTNSASPTTATIEQITSWFSALASHARRALFASPHGEIPQKYVDEILLKGQKLALPWFAESTTTKSFHLPDAVADYVDGLLTELQGWWTGLSSERRLQWAEVGHTPIPSYLLASYPGLFDFVHSDDALYTDPQVVDFIAVAAA</sequence>
<dbReference type="Proteomes" id="UP001185927">
    <property type="component" value="Unassembled WGS sequence"/>
</dbReference>
<organism evidence="1 2">
    <name type="scientific">Rhodococcus globerulus</name>
    <dbReference type="NCBI Taxonomy" id="33008"/>
    <lineage>
        <taxon>Bacteria</taxon>
        <taxon>Bacillati</taxon>
        <taxon>Actinomycetota</taxon>
        <taxon>Actinomycetes</taxon>
        <taxon>Mycobacteriales</taxon>
        <taxon>Nocardiaceae</taxon>
        <taxon>Rhodococcus</taxon>
    </lineage>
</organism>
<keyword evidence="2" id="KW-1185">Reference proteome</keyword>
<evidence type="ECO:0000313" key="2">
    <source>
        <dbReference type="Proteomes" id="UP001185927"/>
    </source>
</evidence>
<proteinExistence type="predicted"/>
<protein>
    <submittedName>
        <fullName evidence="1">Uncharacterized protein</fullName>
    </submittedName>
</protein>